<sequence>MSKFTRRPIATTFALITLVCIIYFISSSSLNLEGSLGKNLPINLSADSFKETINSLRLQQAVFPPPKKLLEETDLDEIVVDEKGVVTDDKQPETGSIKQESQLSQDESNELSSLNEQDVTTTPFMPKMANETLKQELGRSSWRLFHTILARYPDKPSPQEQTTLSTYIQLFAQVYPCGDCARHFQRLLAKYPPQTKSRKTAALWGCHIHNKVNERLGKNEYDCTTILEDYDCGCGSDELEKDDTLGKGKTISDARENTKQINGNAKKAENEALDEKSQNAKGLDQATTLETLKKGKNSAENGKGIGAGSSSSTEKSKEPAHPLKEIDVSLEREGRQRGG</sequence>
<dbReference type="HOGENOM" id="CLU_070631_2_2_1"/>
<keyword evidence="3 6" id="KW-0274">FAD</keyword>
<dbReference type="OrthoDB" id="59470at2759"/>
<feature type="compositionally biased region" description="Basic and acidic residues" evidence="7">
    <location>
        <begin position="243"/>
        <end position="258"/>
    </location>
</feature>
<organism evidence="9 10">
    <name type="scientific">Lodderomyces elongisporus (strain ATCC 11503 / CBS 2605 / JCM 1781 / NBRC 1676 / NRRL YB-4239)</name>
    <name type="common">Yeast</name>
    <name type="synonym">Saccharomyces elongisporus</name>
    <dbReference type="NCBI Taxonomy" id="379508"/>
    <lineage>
        <taxon>Eukaryota</taxon>
        <taxon>Fungi</taxon>
        <taxon>Dikarya</taxon>
        <taxon>Ascomycota</taxon>
        <taxon>Saccharomycotina</taxon>
        <taxon>Pichiomycetes</taxon>
        <taxon>Debaryomycetaceae</taxon>
        <taxon>Candida/Lodderomyces clade</taxon>
        <taxon>Lodderomyces</taxon>
    </lineage>
</organism>
<dbReference type="Pfam" id="PF04777">
    <property type="entry name" value="Evr1_Alr"/>
    <property type="match status" value="1"/>
</dbReference>
<evidence type="ECO:0000256" key="7">
    <source>
        <dbReference type="SAM" id="MobiDB-lite"/>
    </source>
</evidence>
<reference evidence="9 10" key="1">
    <citation type="journal article" date="2009" name="Nature">
        <title>Evolution of pathogenicity and sexual reproduction in eight Candida genomes.</title>
        <authorList>
            <person name="Butler G."/>
            <person name="Rasmussen M.D."/>
            <person name="Lin M.F."/>
            <person name="Santos M.A."/>
            <person name="Sakthikumar S."/>
            <person name="Munro C.A."/>
            <person name="Rheinbay E."/>
            <person name="Grabherr M."/>
            <person name="Forche A."/>
            <person name="Reedy J.L."/>
            <person name="Agrafioti I."/>
            <person name="Arnaud M.B."/>
            <person name="Bates S."/>
            <person name="Brown A.J."/>
            <person name="Brunke S."/>
            <person name="Costanzo M.C."/>
            <person name="Fitzpatrick D.A."/>
            <person name="de Groot P.W."/>
            <person name="Harris D."/>
            <person name="Hoyer L.L."/>
            <person name="Hube B."/>
            <person name="Klis F.M."/>
            <person name="Kodira C."/>
            <person name="Lennard N."/>
            <person name="Logue M.E."/>
            <person name="Martin R."/>
            <person name="Neiman A.M."/>
            <person name="Nikolaou E."/>
            <person name="Quail M.A."/>
            <person name="Quinn J."/>
            <person name="Santos M.C."/>
            <person name="Schmitzberger F.F."/>
            <person name="Sherlock G."/>
            <person name="Shah P."/>
            <person name="Silverstein K.A."/>
            <person name="Skrzypek M.S."/>
            <person name="Soll D."/>
            <person name="Staggs R."/>
            <person name="Stansfield I."/>
            <person name="Stumpf M.P."/>
            <person name="Sudbery P.E."/>
            <person name="Srikantha T."/>
            <person name="Zeng Q."/>
            <person name="Berman J."/>
            <person name="Berriman M."/>
            <person name="Heitman J."/>
            <person name="Gow N.A."/>
            <person name="Lorenz M.C."/>
            <person name="Birren B.W."/>
            <person name="Kellis M."/>
            <person name="Cuomo C.A."/>
        </authorList>
    </citation>
    <scope>NUCLEOTIDE SEQUENCE [LARGE SCALE GENOMIC DNA]</scope>
    <source>
        <strain evidence="10">ATCC 11503 / BCRC 21390 / CBS 2605 / JCM 1781 / NBRC 1676 / NRRL YB-4239</strain>
    </source>
</reference>
<evidence type="ECO:0000313" key="10">
    <source>
        <dbReference type="Proteomes" id="UP000001996"/>
    </source>
</evidence>
<dbReference type="AlphaFoldDB" id="A5E634"/>
<dbReference type="InParanoid" id="A5E634"/>
<keyword evidence="6" id="KW-0472">Membrane</keyword>
<dbReference type="EMBL" id="CH981531">
    <property type="protein sequence ID" value="EDK46892.1"/>
    <property type="molecule type" value="Genomic_DNA"/>
</dbReference>
<dbReference type="PANTHER" id="PTHR12645">
    <property type="entry name" value="ALR/ERV"/>
    <property type="match status" value="1"/>
</dbReference>
<gene>
    <name evidence="9" type="ORF">LELG_05073</name>
</gene>
<evidence type="ECO:0000256" key="1">
    <source>
        <dbReference type="ARBA" id="ARBA00001974"/>
    </source>
</evidence>
<proteinExistence type="predicted"/>
<feature type="compositionally biased region" description="Basic and acidic residues" evidence="7">
    <location>
        <begin position="314"/>
        <end position="339"/>
    </location>
</feature>
<keyword evidence="4 6" id="KW-0560">Oxidoreductase</keyword>
<feature type="domain" description="ERV/ALR sulfhydryl oxidase" evidence="8">
    <location>
        <begin position="130"/>
        <end position="230"/>
    </location>
</feature>
<name>A5E634_LODEL</name>
<evidence type="ECO:0000256" key="3">
    <source>
        <dbReference type="ARBA" id="ARBA00022827"/>
    </source>
</evidence>
<feature type="compositionally biased region" description="Basic and acidic residues" evidence="7">
    <location>
        <begin position="266"/>
        <end position="278"/>
    </location>
</feature>
<dbReference type="InterPro" id="IPR036774">
    <property type="entry name" value="ERV/ALR_sulphydryl_oxid_sf"/>
</dbReference>
<dbReference type="FunFam" id="1.20.120.310:FF:000002">
    <property type="entry name" value="Sulfhydryl oxidase"/>
    <property type="match status" value="1"/>
</dbReference>
<feature type="compositionally biased region" description="Basic and acidic residues" evidence="7">
    <location>
        <begin position="81"/>
        <end position="92"/>
    </location>
</feature>
<dbReference type="EC" id="1.8.3.2" evidence="6"/>
<keyword evidence="10" id="KW-1185">Reference proteome</keyword>
<dbReference type="Gene3D" id="1.20.120.310">
    <property type="entry name" value="ERV/ALR sulfhydryl oxidase domain"/>
    <property type="match status" value="1"/>
</dbReference>
<dbReference type="PROSITE" id="PS51324">
    <property type="entry name" value="ERV_ALR"/>
    <property type="match status" value="1"/>
</dbReference>
<feature type="region of interest" description="Disordered" evidence="7">
    <location>
        <begin position="243"/>
        <end position="339"/>
    </location>
</feature>
<keyword evidence="6" id="KW-0812">Transmembrane</keyword>
<dbReference type="GO" id="GO:0050660">
    <property type="term" value="F:flavin adenine dinucleotide binding"/>
    <property type="evidence" value="ECO:0007669"/>
    <property type="project" value="TreeGrafter"/>
</dbReference>
<keyword evidence="6" id="KW-1133">Transmembrane helix</keyword>
<feature type="compositionally biased region" description="Polar residues" evidence="7">
    <location>
        <begin position="93"/>
        <end position="116"/>
    </location>
</feature>
<dbReference type="OMA" id="ALWGCHM"/>
<accession>A5E634</accession>
<dbReference type="SUPFAM" id="SSF69000">
    <property type="entry name" value="FAD-dependent thiol oxidase"/>
    <property type="match status" value="1"/>
</dbReference>
<evidence type="ECO:0000256" key="2">
    <source>
        <dbReference type="ARBA" id="ARBA00022630"/>
    </source>
</evidence>
<dbReference type="InterPro" id="IPR017905">
    <property type="entry name" value="ERV/ALR_sulphydryl_oxidase"/>
</dbReference>
<feature type="transmembrane region" description="Helical" evidence="6">
    <location>
        <begin position="9"/>
        <end position="26"/>
    </location>
</feature>
<comment type="catalytic activity">
    <reaction evidence="6">
        <text>2 R'C(R)SH + O2 = R'C(R)S-S(R)CR' + H2O2</text>
        <dbReference type="Rhea" id="RHEA:17357"/>
        <dbReference type="ChEBI" id="CHEBI:15379"/>
        <dbReference type="ChEBI" id="CHEBI:16240"/>
        <dbReference type="ChEBI" id="CHEBI:16520"/>
        <dbReference type="ChEBI" id="CHEBI:17412"/>
        <dbReference type="EC" id="1.8.3.2"/>
    </reaction>
</comment>
<dbReference type="eggNOG" id="KOG3355">
    <property type="taxonomic scope" value="Eukaryota"/>
</dbReference>
<dbReference type="InterPro" id="IPR039799">
    <property type="entry name" value="ALR/ERV"/>
</dbReference>
<dbReference type="PANTHER" id="PTHR12645:SF1">
    <property type="entry name" value="FAD-LINKED SULFHYDRYL OXIDASE ERV2"/>
    <property type="match status" value="1"/>
</dbReference>
<keyword evidence="2 6" id="KW-0285">Flavoprotein</keyword>
<evidence type="ECO:0000313" key="9">
    <source>
        <dbReference type="EMBL" id="EDK46892.1"/>
    </source>
</evidence>
<dbReference type="Proteomes" id="UP000001996">
    <property type="component" value="Unassembled WGS sequence"/>
</dbReference>
<protein>
    <recommendedName>
        <fullName evidence="6">Sulfhydryl oxidase</fullName>
        <ecNumber evidence="6">1.8.3.2</ecNumber>
    </recommendedName>
</protein>
<keyword evidence="5" id="KW-1015">Disulfide bond</keyword>
<dbReference type="STRING" id="379508.A5E634"/>
<evidence type="ECO:0000256" key="5">
    <source>
        <dbReference type="ARBA" id="ARBA00023157"/>
    </source>
</evidence>
<evidence type="ECO:0000256" key="4">
    <source>
        <dbReference type="ARBA" id="ARBA00023002"/>
    </source>
</evidence>
<evidence type="ECO:0000256" key="6">
    <source>
        <dbReference type="RuleBase" id="RU371123"/>
    </source>
</evidence>
<dbReference type="GeneID" id="5230698"/>
<dbReference type="KEGG" id="lel:PVL30_005210"/>
<feature type="region of interest" description="Disordered" evidence="7">
    <location>
        <begin position="81"/>
        <end position="116"/>
    </location>
</feature>
<evidence type="ECO:0000259" key="8">
    <source>
        <dbReference type="PROSITE" id="PS51324"/>
    </source>
</evidence>
<dbReference type="GO" id="GO:0005739">
    <property type="term" value="C:mitochondrion"/>
    <property type="evidence" value="ECO:0007669"/>
    <property type="project" value="TreeGrafter"/>
</dbReference>
<comment type="cofactor">
    <cofactor evidence="1 6">
        <name>FAD</name>
        <dbReference type="ChEBI" id="CHEBI:57692"/>
    </cofactor>
</comment>
<dbReference type="GO" id="GO:0016971">
    <property type="term" value="F:flavin-dependent sulfhydryl oxidase activity"/>
    <property type="evidence" value="ECO:0007669"/>
    <property type="project" value="InterPro"/>
</dbReference>